<dbReference type="Pfam" id="PF13409">
    <property type="entry name" value="GST_N_2"/>
    <property type="match status" value="1"/>
</dbReference>
<sequence length="315" mass="36216">MGLLVDGRWQDKWYDTASQNGRFVRPPTQFRHRIGTDTGFPAEAGRYHLYVSYACPWAHRTLIYRELKGLRSAIGVSVVAPLMLENGWELADGADPVNDAAFLWEIYTKADPTYSGRVTVPVLWDKMRRTIVNNESSEIIRIFDADFGSLATGPTFRPKDREAEIDAWNDEIYDSVNNGVYRAGFATTQAAYEEAYGTLFATLDKLERHLRDHAFLLGDQVSEADWRLFTTLLRFDAVYHGHFKCNRARLIDFPELWDYTRALYRIPVVADTVRFDHIKQHYYGSHRTINPTGIVPLGPVVDFNHPTRRTPAFFD</sequence>
<dbReference type="InterPro" id="IPR036282">
    <property type="entry name" value="Glutathione-S-Trfase_C_sf"/>
</dbReference>
<dbReference type="GO" id="GO:0004364">
    <property type="term" value="F:glutathione transferase activity"/>
    <property type="evidence" value="ECO:0007669"/>
    <property type="project" value="InterPro"/>
</dbReference>
<dbReference type="InterPro" id="IPR040079">
    <property type="entry name" value="Glutathione_S-Trfase"/>
</dbReference>
<feature type="site" description="Lowers pKa of active site Cys" evidence="3">
    <location>
        <position position="282"/>
    </location>
</feature>
<feature type="binding site" evidence="2">
    <location>
        <position position="88"/>
    </location>
    <ligand>
        <name>glutathione</name>
        <dbReference type="ChEBI" id="CHEBI:57925"/>
    </ligand>
</feature>
<evidence type="ECO:0000313" key="5">
    <source>
        <dbReference type="EMBL" id="PKU26487.1"/>
    </source>
</evidence>
<dbReference type="Proteomes" id="UP000233293">
    <property type="component" value="Unassembled WGS sequence"/>
</dbReference>
<organism evidence="5 6">
    <name type="scientific">Telmatospirillum siberiense</name>
    <dbReference type="NCBI Taxonomy" id="382514"/>
    <lineage>
        <taxon>Bacteria</taxon>
        <taxon>Pseudomonadati</taxon>
        <taxon>Pseudomonadota</taxon>
        <taxon>Alphaproteobacteria</taxon>
        <taxon>Rhodospirillales</taxon>
        <taxon>Rhodospirillaceae</taxon>
        <taxon>Telmatospirillum</taxon>
    </lineage>
</organism>
<dbReference type="OrthoDB" id="9769158at2"/>
<evidence type="ECO:0000256" key="3">
    <source>
        <dbReference type="PIRSR" id="PIRSR015753-3"/>
    </source>
</evidence>
<feature type="domain" description="GST C-terminal" evidence="4">
    <location>
        <begin position="158"/>
        <end position="285"/>
    </location>
</feature>
<dbReference type="Gene3D" id="3.40.30.10">
    <property type="entry name" value="Glutaredoxin"/>
    <property type="match status" value="1"/>
</dbReference>
<dbReference type="SUPFAM" id="SSF52833">
    <property type="entry name" value="Thioredoxin-like"/>
    <property type="match status" value="1"/>
</dbReference>
<dbReference type="SFLD" id="SFLDG01148">
    <property type="entry name" value="Xi_(cytGST)"/>
    <property type="match status" value="1"/>
</dbReference>
<dbReference type="InterPro" id="IPR036249">
    <property type="entry name" value="Thioredoxin-like_sf"/>
</dbReference>
<feature type="active site" description="Proton donor/acceptor" evidence="1">
    <location>
        <position position="181"/>
    </location>
</feature>
<dbReference type="SFLD" id="SFLDG01206">
    <property type="entry name" value="Xi.1"/>
    <property type="match status" value="1"/>
</dbReference>
<dbReference type="Pfam" id="PF13410">
    <property type="entry name" value="GST_C_2"/>
    <property type="match status" value="1"/>
</dbReference>
<accession>A0A2N3Q1G0</accession>
<dbReference type="InterPro" id="IPR010987">
    <property type="entry name" value="Glutathione-S-Trfase_C-like"/>
</dbReference>
<dbReference type="PANTHER" id="PTHR32419">
    <property type="entry name" value="GLUTATHIONYL-HYDROQUINONE REDUCTASE"/>
    <property type="match status" value="1"/>
</dbReference>
<protein>
    <submittedName>
        <fullName evidence="5">Glutathione-dependent reductase</fullName>
    </submittedName>
</protein>
<evidence type="ECO:0000259" key="4">
    <source>
        <dbReference type="PROSITE" id="PS50405"/>
    </source>
</evidence>
<dbReference type="GO" id="GO:0005737">
    <property type="term" value="C:cytoplasm"/>
    <property type="evidence" value="ECO:0007669"/>
    <property type="project" value="TreeGrafter"/>
</dbReference>
<comment type="caution">
    <text evidence="5">The sequence shown here is derived from an EMBL/GenBank/DDBJ whole genome shotgun (WGS) entry which is preliminary data.</text>
</comment>
<dbReference type="PROSITE" id="PS50405">
    <property type="entry name" value="GST_CTER"/>
    <property type="match status" value="1"/>
</dbReference>
<keyword evidence="6" id="KW-1185">Reference proteome</keyword>
<feature type="active site" description="Nucleophile" evidence="1">
    <location>
        <position position="55"/>
    </location>
</feature>
<dbReference type="PIRSF" id="PIRSF015753">
    <property type="entry name" value="GST"/>
    <property type="match status" value="1"/>
</dbReference>
<proteinExistence type="predicted"/>
<dbReference type="PANTHER" id="PTHR32419:SF6">
    <property type="entry name" value="GLUTATHIONE S-TRANSFERASE OMEGA-LIKE 1-RELATED"/>
    <property type="match status" value="1"/>
</dbReference>
<dbReference type="EMBL" id="PIUM01000001">
    <property type="protein sequence ID" value="PKU26487.1"/>
    <property type="molecule type" value="Genomic_DNA"/>
</dbReference>
<feature type="binding site" evidence="2">
    <location>
        <begin position="117"/>
        <end position="120"/>
    </location>
    <ligand>
        <name>glutathione</name>
        <dbReference type="ChEBI" id="CHEBI:57925"/>
    </ligand>
</feature>
<name>A0A2N3Q1G0_9PROT</name>
<dbReference type="InterPro" id="IPR016639">
    <property type="entry name" value="GST_Omega/GSH"/>
</dbReference>
<evidence type="ECO:0000313" key="6">
    <source>
        <dbReference type="Proteomes" id="UP000233293"/>
    </source>
</evidence>
<feature type="site" description="Lowers pKa of active site Cys" evidence="3">
    <location>
        <position position="239"/>
    </location>
</feature>
<dbReference type="InterPro" id="IPR004045">
    <property type="entry name" value="Glutathione_S-Trfase_N"/>
</dbReference>
<feature type="binding site" evidence="2">
    <location>
        <begin position="135"/>
        <end position="136"/>
    </location>
    <ligand>
        <name>glutathione</name>
        <dbReference type="ChEBI" id="CHEBI:57925"/>
    </ligand>
</feature>
<evidence type="ECO:0000256" key="2">
    <source>
        <dbReference type="PIRSR" id="PIRSR015753-2"/>
    </source>
</evidence>
<dbReference type="RefSeq" id="WP_101248718.1">
    <property type="nucleotide sequence ID" value="NZ_PIUM01000001.1"/>
</dbReference>
<dbReference type="AlphaFoldDB" id="A0A2N3Q1G0"/>
<reference evidence="6" key="1">
    <citation type="submission" date="2017-12" db="EMBL/GenBank/DDBJ databases">
        <title>Draft genome sequence of Telmatospirillum siberiense 26-4b1T, an acidotolerant peatland alphaproteobacterium potentially involved in sulfur cycling.</title>
        <authorList>
            <person name="Hausmann B."/>
            <person name="Pjevac P."/>
            <person name="Schreck K."/>
            <person name="Herbold C.W."/>
            <person name="Daims H."/>
            <person name="Wagner M."/>
            <person name="Pester M."/>
            <person name="Loy A."/>
        </authorList>
    </citation>
    <scope>NUCLEOTIDE SEQUENCE [LARGE SCALE GENOMIC DNA]</scope>
    <source>
        <strain evidence="6">26-4b1</strain>
    </source>
</reference>
<dbReference type="SUPFAM" id="SSF47616">
    <property type="entry name" value="GST C-terminal domain-like"/>
    <property type="match status" value="1"/>
</dbReference>
<dbReference type="Gene3D" id="1.20.1050.10">
    <property type="match status" value="1"/>
</dbReference>
<gene>
    <name evidence="5" type="ORF">CWS72_01180</name>
</gene>
<evidence type="ECO:0000256" key="1">
    <source>
        <dbReference type="PIRSR" id="PIRSR015753-1"/>
    </source>
</evidence>
<dbReference type="CDD" id="cd03190">
    <property type="entry name" value="GST_C_Omega_like"/>
    <property type="match status" value="1"/>
</dbReference>
<dbReference type="SFLD" id="SFLDS00019">
    <property type="entry name" value="Glutathione_Transferase_(cytos"/>
    <property type="match status" value="1"/>
</dbReference>
<dbReference type="InterPro" id="IPR047047">
    <property type="entry name" value="GST_Omega-like_C"/>
</dbReference>